<dbReference type="InterPro" id="IPR041698">
    <property type="entry name" value="Methyltransf_25"/>
</dbReference>
<keyword evidence="2" id="KW-0808">Transferase</keyword>
<keyword evidence="3" id="KW-1185">Reference proteome</keyword>
<protein>
    <submittedName>
        <fullName evidence="2">Ubiquinone/menaquinone biosynthesis C-methylase UbiE</fullName>
    </submittedName>
</protein>
<comment type="caution">
    <text evidence="2">The sequence shown here is derived from an EMBL/GenBank/DDBJ whole genome shotgun (WGS) entry which is preliminary data.</text>
</comment>
<feature type="domain" description="Methyltransferase" evidence="1">
    <location>
        <begin position="39"/>
        <end position="132"/>
    </location>
</feature>
<dbReference type="EMBL" id="VLKH01000008">
    <property type="protein sequence ID" value="TWH78628.1"/>
    <property type="molecule type" value="Genomic_DNA"/>
</dbReference>
<dbReference type="Pfam" id="PF13649">
    <property type="entry name" value="Methyltransf_25"/>
    <property type="match status" value="1"/>
</dbReference>
<evidence type="ECO:0000313" key="3">
    <source>
        <dbReference type="Proteomes" id="UP000315343"/>
    </source>
</evidence>
<dbReference type="PANTHER" id="PTHR43591">
    <property type="entry name" value="METHYLTRANSFERASE"/>
    <property type="match status" value="1"/>
</dbReference>
<dbReference type="CDD" id="cd02440">
    <property type="entry name" value="AdoMet_MTases"/>
    <property type="match status" value="1"/>
</dbReference>
<proteinExistence type="predicted"/>
<dbReference type="AlphaFoldDB" id="A0A562J618"/>
<dbReference type="RefSeq" id="WP_145084515.1">
    <property type="nucleotide sequence ID" value="NZ_JAYFNS010000023.1"/>
</dbReference>
<reference evidence="2 3" key="1">
    <citation type="submission" date="2019-07" db="EMBL/GenBank/DDBJ databases">
        <title>Genomic Encyclopedia of Type Strains, Phase I: the one thousand microbial genomes (KMG-I) project.</title>
        <authorList>
            <person name="Kyrpides N."/>
        </authorList>
    </citation>
    <scope>NUCLEOTIDE SEQUENCE [LARGE SCALE GENOMIC DNA]</scope>
    <source>
        <strain evidence="2 3">DSM 13558</strain>
    </source>
</reference>
<organism evidence="2 3">
    <name type="scientific">Sedimentibacter saalensis</name>
    <dbReference type="NCBI Taxonomy" id="130788"/>
    <lineage>
        <taxon>Bacteria</taxon>
        <taxon>Bacillati</taxon>
        <taxon>Bacillota</taxon>
        <taxon>Tissierellia</taxon>
        <taxon>Sedimentibacter</taxon>
    </lineage>
</organism>
<dbReference type="Proteomes" id="UP000315343">
    <property type="component" value="Unassembled WGS sequence"/>
</dbReference>
<accession>A0A562J618</accession>
<dbReference type="GO" id="GO:0032259">
    <property type="term" value="P:methylation"/>
    <property type="evidence" value="ECO:0007669"/>
    <property type="project" value="UniProtKB-KW"/>
</dbReference>
<evidence type="ECO:0000259" key="1">
    <source>
        <dbReference type="Pfam" id="PF13649"/>
    </source>
</evidence>
<dbReference type="GO" id="GO:0008168">
    <property type="term" value="F:methyltransferase activity"/>
    <property type="evidence" value="ECO:0007669"/>
    <property type="project" value="UniProtKB-KW"/>
</dbReference>
<name>A0A562J618_9FIRM</name>
<keyword evidence="2" id="KW-0489">Methyltransferase</keyword>
<dbReference type="SUPFAM" id="SSF53335">
    <property type="entry name" value="S-adenosyl-L-methionine-dependent methyltransferases"/>
    <property type="match status" value="1"/>
</dbReference>
<dbReference type="OrthoDB" id="9811589at2"/>
<keyword evidence="2" id="KW-0830">Ubiquinone</keyword>
<sequence>MQNKSYKEFSQIYDLLMDDINYEKWTSFIIEKIDGSRKILEAACGTGSITRLLAEADIKVTAFDLSEDMLMRAYEKLGRNPGVKLLNQDMTNFKIDDRFEACVCCCDGINYLTENQTALFFKNVREHLNPGGKFIFDMSTEYKYETMFNETYVYDDGEVFYVWENMSDECSNKIDMEINFFVRDSSDKYSRITEEQTQYIHTIKNIVDMLKSEGFSNIKIYDDYNNGSGVLPEESLRAVFCAEKL</sequence>
<gene>
    <name evidence="2" type="ORF">LY60_02653</name>
</gene>
<dbReference type="Gene3D" id="3.40.50.150">
    <property type="entry name" value="Vaccinia Virus protein VP39"/>
    <property type="match status" value="1"/>
</dbReference>
<evidence type="ECO:0000313" key="2">
    <source>
        <dbReference type="EMBL" id="TWH78628.1"/>
    </source>
</evidence>
<dbReference type="Gene3D" id="2.20.25.110">
    <property type="entry name" value="S-adenosyl-L-methionine-dependent methyltransferases"/>
    <property type="match status" value="1"/>
</dbReference>
<dbReference type="InterPro" id="IPR029063">
    <property type="entry name" value="SAM-dependent_MTases_sf"/>
</dbReference>
<dbReference type="PANTHER" id="PTHR43591:SF110">
    <property type="entry name" value="RHODANESE DOMAIN-CONTAINING PROTEIN"/>
    <property type="match status" value="1"/>
</dbReference>